<evidence type="ECO:0000256" key="2">
    <source>
        <dbReference type="HAMAP-Rule" id="MF_00048"/>
    </source>
</evidence>
<dbReference type="NCBIfam" id="NF009154">
    <property type="entry name" value="PRK12497.3-3"/>
    <property type="match status" value="1"/>
</dbReference>
<name>A0A3S4A5I1_9MICO</name>
<dbReference type="HAMAP" id="MF_00048">
    <property type="entry name" value="UPF0102"/>
    <property type="match status" value="1"/>
</dbReference>
<dbReference type="RefSeq" id="WP_128494673.1">
    <property type="nucleotide sequence ID" value="NZ_RZNB01000002.1"/>
</dbReference>
<dbReference type="Gene3D" id="3.40.1350.10">
    <property type="match status" value="1"/>
</dbReference>
<gene>
    <name evidence="3" type="ORF">ELQ90_07760</name>
</gene>
<dbReference type="Proteomes" id="UP000288547">
    <property type="component" value="Unassembled WGS sequence"/>
</dbReference>
<sequence>MATKDELGRRGEDLAVGFLERAGYEILDRNWRSPTGEIDIVARGTGVIAIVEVKTRSGVGSGHPFEAITYSKLRRLRSLAAEWCAAAERPSRVVRIDVVGVVAPPGAPAVIEHLTGVL</sequence>
<organism evidence="3 4">
    <name type="scientific">Labedella phragmitis</name>
    <dbReference type="NCBI Taxonomy" id="2498849"/>
    <lineage>
        <taxon>Bacteria</taxon>
        <taxon>Bacillati</taxon>
        <taxon>Actinomycetota</taxon>
        <taxon>Actinomycetes</taxon>
        <taxon>Micrococcales</taxon>
        <taxon>Microbacteriaceae</taxon>
        <taxon>Labedella</taxon>
    </lineage>
</organism>
<comment type="caution">
    <text evidence="3">The sequence shown here is derived from an EMBL/GenBank/DDBJ whole genome shotgun (WGS) entry which is preliminary data.</text>
</comment>
<protein>
    <recommendedName>
        <fullName evidence="2">UPF0102 protein ELQ90_07760</fullName>
    </recommendedName>
</protein>
<dbReference type="GO" id="GO:0003676">
    <property type="term" value="F:nucleic acid binding"/>
    <property type="evidence" value="ECO:0007669"/>
    <property type="project" value="InterPro"/>
</dbReference>
<dbReference type="AlphaFoldDB" id="A0A3S4A5I1"/>
<evidence type="ECO:0000313" key="4">
    <source>
        <dbReference type="Proteomes" id="UP000288547"/>
    </source>
</evidence>
<dbReference type="InterPro" id="IPR011335">
    <property type="entry name" value="Restrct_endonuc-II-like"/>
</dbReference>
<dbReference type="OrthoDB" id="9794876at2"/>
<dbReference type="InterPro" id="IPR003509">
    <property type="entry name" value="UPF0102_YraN-like"/>
</dbReference>
<accession>A0A3S4A5I1</accession>
<dbReference type="EMBL" id="RZNB01000002">
    <property type="protein sequence ID" value="RWZ51960.1"/>
    <property type="molecule type" value="Genomic_DNA"/>
</dbReference>
<evidence type="ECO:0000313" key="3">
    <source>
        <dbReference type="EMBL" id="RWZ51960.1"/>
    </source>
</evidence>
<keyword evidence="4" id="KW-1185">Reference proteome</keyword>
<evidence type="ECO:0000256" key="1">
    <source>
        <dbReference type="ARBA" id="ARBA00006738"/>
    </source>
</evidence>
<dbReference type="PANTHER" id="PTHR34039:SF1">
    <property type="entry name" value="UPF0102 PROTEIN YRAN"/>
    <property type="match status" value="1"/>
</dbReference>
<reference evidence="3 4" key="1">
    <citation type="submission" date="2018-12" db="EMBL/GenBank/DDBJ databases">
        <authorList>
            <person name="Li F."/>
        </authorList>
    </citation>
    <scope>NUCLEOTIDE SEQUENCE [LARGE SCALE GENOMIC DNA]</scope>
    <source>
        <strain evidence="3 4">11W25H-1</strain>
    </source>
</reference>
<dbReference type="Pfam" id="PF02021">
    <property type="entry name" value="UPF0102"/>
    <property type="match status" value="1"/>
</dbReference>
<dbReference type="SUPFAM" id="SSF52980">
    <property type="entry name" value="Restriction endonuclease-like"/>
    <property type="match status" value="1"/>
</dbReference>
<comment type="similarity">
    <text evidence="1 2">Belongs to the UPF0102 family.</text>
</comment>
<dbReference type="PANTHER" id="PTHR34039">
    <property type="entry name" value="UPF0102 PROTEIN YRAN"/>
    <property type="match status" value="1"/>
</dbReference>
<dbReference type="InterPro" id="IPR011856">
    <property type="entry name" value="tRNA_endonuc-like_dom_sf"/>
</dbReference>
<proteinExistence type="inferred from homology"/>
<dbReference type="CDD" id="cd20736">
    <property type="entry name" value="PoNe_Nuclease"/>
    <property type="match status" value="1"/>
</dbReference>